<feature type="compositionally biased region" description="Basic and acidic residues" evidence="2">
    <location>
        <begin position="247"/>
        <end position="257"/>
    </location>
</feature>
<feature type="region of interest" description="Disordered" evidence="2">
    <location>
        <begin position="214"/>
        <end position="288"/>
    </location>
</feature>
<proteinExistence type="predicted"/>
<dbReference type="AlphaFoldDB" id="A0A6L2KWF9"/>
<reference evidence="3" key="1">
    <citation type="journal article" date="2019" name="Sci. Rep.">
        <title>Draft genome of Tanacetum cinerariifolium, the natural source of mosquito coil.</title>
        <authorList>
            <person name="Yamashiro T."/>
            <person name="Shiraishi A."/>
            <person name="Satake H."/>
            <person name="Nakayama K."/>
        </authorList>
    </citation>
    <scope>NUCLEOTIDE SEQUENCE</scope>
</reference>
<dbReference type="EMBL" id="BKCJ010003260">
    <property type="protein sequence ID" value="GEU53993.1"/>
    <property type="molecule type" value="Genomic_DNA"/>
</dbReference>
<evidence type="ECO:0000256" key="1">
    <source>
        <dbReference type="SAM" id="Coils"/>
    </source>
</evidence>
<name>A0A6L2KWF9_TANCI</name>
<feature type="compositionally biased region" description="Basic and acidic residues" evidence="2">
    <location>
        <begin position="593"/>
        <end position="611"/>
    </location>
</feature>
<feature type="region of interest" description="Disordered" evidence="2">
    <location>
        <begin position="1"/>
        <end position="20"/>
    </location>
</feature>
<sequence length="945" mass="107165">MADADVNVPAAQAPTMAPHTRTNDQIIPHIRWVPIGKSNCYLDVEKSQSNPIYKIATARCYKCQLDEQWFDLTKDTLKDALKITPVNNNKAFSSPPSSDSLINFVNELGYPKLVRNLSNIEEFTQSIHTFIKDKKNLAQNIHGKKKATFIVFLSIRFTKLIIYHLKGKHKFQLRPDSPLYLPNEELVLGYLNFSAKGTKTDVFGVPIPGNLITADIQGSDPDSPASKPTKITKKSKPTAPKAALRPRLKERSVRWSVDESVAEGIPEKEPRVDDEEADMEPESGKYQPLLEVQGKGKEKVIEELVARDHEVKFDEDVPRINAGVQGEGQAGPNPDDQDEGQAGQNPDDQDEGQAGPNPDEQAEGQARPNPGDDATSQPLPSPVVHAGPNLEHMDFEENLKLTVEEHVILEERASTTGTLSSIQHLTKEISFGDIFFNDKPLEADNEKTTIETKAESMVSVTIQLDTSAIALMTTPIVDLTSRPDTDSVLMKHIGELEHIMANLIQENKNLEERLDSHGARLYTLENLDIPHYVSKAIDEIVTDAVDWAIQVPLRNHFRDLPEADMKEILHQRMWETNSYKTYEDHKMMYESLKKSMNRDNSKKLTKDLAEARKKKKKRRDSPKMPHGSPPHQPPRPPPPAGPSRASGSPGAFRSSQVPPPPPPPPSTNQRGQLSVSLTPADLQMDDDIAPDAQAHSSDDEDIKNAHIPKVNLWKDWWKPLEEERPATPEPAWSITSSDVPVPKNNWHLLWRPPIHLLQKTRYSRRLYQMEECHKLLTDGVDDSILMHNVSKPLPLGGPPGQMKVAYYPDVGLEQMVPDQMWIEEECNYDIDAMYGISHWWFQRQRFYIDKHTSKGNHRAVRTHMRILSVVIIEVFSMYGYDYMKKIVLRRADLNEHIIAERDFNDGTLQQIDEALQYQVKEFKVNRMNPGLNTRFWTRKDVDRSK</sequence>
<feature type="region of interest" description="Disordered" evidence="2">
    <location>
        <begin position="593"/>
        <end position="672"/>
    </location>
</feature>
<feature type="region of interest" description="Disordered" evidence="2">
    <location>
        <begin position="312"/>
        <end position="388"/>
    </location>
</feature>
<evidence type="ECO:0000256" key="2">
    <source>
        <dbReference type="SAM" id="MobiDB-lite"/>
    </source>
</evidence>
<accession>A0A6L2KWF9</accession>
<organism evidence="3">
    <name type="scientific">Tanacetum cinerariifolium</name>
    <name type="common">Dalmatian daisy</name>
    <name type="synonym">Chrysanthemum cinerariifolium</name>
    <dbReference type="NCBI Taxonomy" id="118510"/>
    <lineage>
        <taxon>Eukaryota</taxon>
        <taxon>Viridiplantae</taxon>
        <taxon>Streptophyta</taxon>
        <taxon>Embryophyta</taxon>
        <taxon>Tracheophyta</taxon>
        <taxon>Spermatophyta</taxon>
        <taxon>Magnoliopsida</taxon>
        <taxon>eudicotyledons</taxon>
        <taxon>Gunneridae</taxon>
        <taxon>Pentapetalae</taxon>
        <taxon>asterids</taxon>
        <taxon>campanulids</taxon>
        <taxon>Asterales</taxon>
        <taxon>Asteraceae</taxon>
        <taxon>Asteroideae</taxon>
        <taxon>Anthemideae</taxon>
        <taxon>Anthemidinae</taxon>
        <taxon>Tanacetum</taxon>
    </lineage>
</organism>
<gene>
    <name evidence="3" type="ORF">Tci_025971</name>
</gene>
<keyword evidence="1" id="KW-0175">Coiled coil</keyword>
<feature type="compositionally biased region" description="Pro residues" evidence="2">
    <location>
        <begin position="627"/>
        <end position="641"/>
    </location>
</feature>
<feature type="coiled-coil region" evidence="1">
    <location>
        <begin position="493"/>
        <end position="527"/>
    </location>
</feature>
<protein>
    <submittedName>
        <fullName evidence="3">Uncharacterized protein</fullName>
    </submittedName>
</protein>
<evidence type="ECO:0000313" key="3">
    <source>
        <dbReference type="EMBL" id="GEU53993.1"/>
    </source>
</evidence>
<feature type="compositionally biased region" description="Pro residues" evidence="2">
    <location>
        <begin position="657"/>
        <end position="666"/>
    </location>
</feature>
<feature type="compositionally biased region" description="Acidic residues" evidence="2">
    <location>
        <begin position="272"/>
        <end position="281"/>
    </location>
</feature>
<comment type="caution">
    <text evidence="3">The sequence shown here is derived from an EMBL/GenBank/DDBJ whole genome shotgun (WGS) entry which is preliminary data.</text>
</comment>